<keyword evidence="2" id="KW-1185">Reference proteome</keyword>
<reference evidence="1 2" key="1">
    <citation type="submission" date="2017-09" db="EMBL/GenBank/DDBJ databases">
        <title>Biodiversity and function of Thalassospira species in the particle-attached aromatic-hydrocarbon-degrading consortia from the surface seawater of the China South Sea.</title>
        <authorList>
            <person name="Dong C."/>
            <person name="Lai Q."/>
            <person name="Shao Z."/>
        </authorList>
    </citation>
    <scope>NUCLEOTIDE SEQUENCE [LARGE SCALE GENOMIC DNA]</scope>
    <source>
        <strain evidence="1 2">139Z-12</strain>
    </source>
</reference>
<gene>
    <name evidence="1" type="ORF">COO92_03785</name>
</gene>
<organism evidence="1 2">
    <name type="scientific">Thalassospira lohafexi</name>
    <dbReference type="NCBI Taxonomy" id="744227"/>
    <lineage>
        <taxon>Bacteria</taxon>
        <taxon>Pseudomonadati</taxon>
        <taxon>Pseudomonadota</taxon>
        <taxon>Alphaproteobacteria</taxon>
        <taxon>Rhodospirillales</taxon>
        <taxon>Thalassospiraceae</taxon>
        <taxon>Thalassospira</taxon>
    </lineage>
</organism>
<evidence type="ECO:0000313" key="1">
    <source>
        <dbReference type="EMBL" id="PKR59187.1"/>
    </source>
</evidence>
<evidence type="ECO:0000313" key="2">
    <source>
        <dbReference type="Proteomes" id="UP000233332"/>
    </source>
</evidence>
<protein>
    <submittedName>
        <fullName evidence="1">Uncharacterized protein</fullName>
    </submittedName>
</protein>
<proteinExistence type="predicted"/>
<dbReference type="Proteomes" id="UP000233332">
    <property type="component" value="Unassembled WGS sequence"/>
</dbReference>
<accession>A0A2N3L8Y6</accession>
<dbReference type="EMBL" id="NXGX01000002">
    <property type="protein sequence ID" value="PKR59187.1"/>
    <property type="molecule type" value="Genomic_DNA"/>
</dbReference>
<comment type="caution">
    <text evidence="1">The sequence shown here is derived from an EMBL/GenBank/DDBJ whole genome shotgun (WGS) entry which is preliminary data.</text>
</comment>
<dbReference type="AlphaFoldDB" id="A0A2N3L8Y6"/>
<sequence>MVAVFVAPLFACQTTSGMIDAIPSQGTVVTGSYEAANGRVKIPLPPGNWVVAGANITRVGYQNPIEEAVLVKVGEDDGLTMIDIRTAITISRTGWQPGRLCERDDIDYLDRVSNPEGSLQECWGVRNFSTDLQKDLPAYLVQTEQYAKANGIELGYTAKAVSYRFADKSYFVDASYLFKPDDVTVDGLKEWGISWRPKVERGFYGEQ</sequence>
<name>A0A2N3L8Y6_9PROT</name>